<evidence type="ECO:0000313" key="1">
    <source>
        <dbReference type="EMBL" id="CAL2087550.1"/>
    </source>
</evidence>
<organism evidence="1 2">
    <name type="scientific">Tenacibaculum platacis</name>
    <dbReference type="NCBI Taxonomy" id="3137852"/>
    <lineage>
        <taxon>Bacteria</taxon>
        <taxon>Pseudomonadati</taxon>
        <taxon>Bacteroidota</taxon>
        <taxon>Flavobacteriia</taxon>
        <taxon>Flavobacteriales</taxon>
        <taxon>Flavobacteriaceae</taxon>
        <taxon>Tenacibaculum</taxon>
    </lineage>
</organism>
<evidence type="ECO:0000313" key="2">
    <source>
        <dbReference type="Proteomes" id="UP001497416"/>
    </source>
</evidence>
<proteinExistence type="predicted"/>
<gene>
    <name evidence="1" type="ORF">T190607A01A_20825</name>
</gene>
<protein>
    <submittedName>
        <fullName evidence="1">DUF2147 domain-containing protein</fullName>
    </submittedName>
</protein>
<dbReference type="Proteomes" id="UP001497416">
    <property type="component" value="Unassembled WGS sequence"/>
</dbReference>
<sequence>MKRFLLLTIIPLMSCSTSVDHRIFGTWKTNSKFYAATYKIEKNSKKIIGKLLYYNDGTTVLHETKSDKDVFIKDLQYENEAFVDAISGATQTTSKKYQIKIKHTDTLEVTTYVRNKPSIETWTRKQQ</sequence>
<keyword evidence="2" id="KW-1185">Reference proteome</keyword>
<dbReference type="RefSeq" id="WP_348712377.1">
    <property type="nucleotide sequence ID" value="NZ_CAXIXY010000004.1"/>
</dbReference>
<reference evidence="1 2" key="1">
    <citation type="submission" date="2024-05" db="EMBL/GenBank/DDBJ databases">
        <authorList>
            <person name="Duchaud E."/>
        </authorList>
    </citation>
    <scope>NUCLEOTIDE SEQUENCE [LARGE SCALE GENOMIC DNA]</scope>
    <source>
        <strain evidence="1">Ena-SAMPLE-TAB-13-05-2024-13:56:06:370-140302</strain>
    </source>
</reference>
<comment type="caution">
    <text evidence="1">The sequence shown here is derived from an EMBL/GenBank/DDBJ whole genome shotgun (WGS) entry which is preliminary data.</text>
</comment>
<name>A0ABP1ENC0_9FLAO</name>
<dbReference type="EMBL" id="CAXIXY010000004">
    <property type="protein sequence ID" value="CAL2087550.1"/>
    <property type="molecule type" value="Genomic_DNA"/>
</dbReference>
<accession>A0ABP1ENC0</accession>